<dbReference type="EMBL" id="BAABAT010000072">
    <property type="protein sequence ID" value="GAA4263548.1"/>
    <property type="molecule type" value="Genomic_DNA"/>
</dbReference>
<keyword evidence="2 4" id="KW-0238">DNA-binding</keyword>
<organism evidence="7 8">
    <name type="scientific">Dactylosporangium darangshiense</name>
    <dbReference type="NCBI Taxonomy" id="579108"/>
    <lineage>
        <taxon>Bacteria</taxon>
        <taxon>Bacillati</taxon>
        <taxon>Actinomycetota</taxon>
        <taxon>Actinomycetes</taxon>
        <taxon>Micromonosporales</taxon>
        <taxon>Micromonosporaceae</taxon>
        <taxon>Dactylosporangium</taxon>
    </lineage>
</organism>
<dbReference type="PRINTS" id="PR00455">
    <property type="entry name" value="HTHTETR"/>
</dbReference>
<dbReference type="InterPro" id="IPR023772">
    <property type="entry name" value="DNA-bd_HTH_TetR-type_CS"/>
</dbReference>
<evidence type="ECO:0000313" key="8">
    <source>
        <dbReference type="Proteomes" id="UP001500620"/>
    </source>
</evidence>
<feature type="domain" description="HTH tetR-type" evidence="6">
    <location>
        <begin position="26"/>
        <end position="85"/>
    </location>
</feature>
<evidence type="ECO:0000256" key="1">
    <source>
        <dbReference type="ARBA" id="ARBA00023015"/>
    </source>
</evidence>
<accession>A0ABP8DUR6</accession>
<comment type="caution">
    <text evidence="7">The sequence shown here is derived from an EMBL/GenBank/DDBJ whole genome shotgun (WGS) entry which is preliminary data.</text>
</comment>
<dbReference type="Gene3D" id="1.10.357.10">
    <property type="entry name" value="Tetracycline Repressor, domain 2"/>
    <property type="match status" value="1"/>
</dbReference>
<dbReference type="InterPro" id="IPR036271">
    <property type="entry name" value="Tet_transcr_reg_TetR-rel_C_sf"/>
</dbReference>
<feature type="region of interest" description="Disordered" evidence="5">
    <location>
        <begin position="1"/>
        <end position="23"/>
    </location>
</feature>
<reference evidence="8" key="1">
    <citation type="journal article" date="2019" name="Int. J. Syst. Evol. Microbiol.">
        <title>The Global Catalogue of Microorganisms (GCM) 10K type strain sequencing project: providing services to taxonomists for standard genome sequencing and annotation.</title>
        <authorList>
            <consortium name="The Broad Institute Genomics Platform"/>
            <consortium name="The Broad Institute Genome Sequencing Center for Infectious Disease"/>
            <person name="Wu L."/>
            <person name="Ma J."/>
        </authorList>
    </citation>
    <scope>NUCLEOTIDE SEQUENCE [LARGE SCALE GENOMIC DNA]</scope>
    <source>
        <strain evidence="8">JCM 17441</strain>
    </source>
</reference>
<dbReference type="RefSeq" id="WP_345143081.1">
    <property type="nucleotide sequence ID" value="NZ_BAABAT010000072.1"/>
</dbReference>
<dbReference type="PROSITE" id="PS01081">
    <property type="entry name" value="HTH_TETR_1"/>
    <property type="match status" value="1"/>
</dbReference>
<gene>
    <name evidence="7" type="ORF">GCM10022255_109090</name>
</gene>
<dbReference type="InterPro" id="IPR049445">
    <property type="entry name" value="TetR_SbtR-like_C"/>
</dbReference>
<dbReference type="SUPFAM" id="SSF48498">
    <property type="entry name" value="Tetracyclin repressor-like, C-terminal domain"/>
    <property type="match status" value="1"/>
</dbReference>
<evidence type="ECO:0000259" key="6">
    <source>
        <dbReference type="PROSITE" id="PS50977"/>
    </source>
</evidence>
<dbReference type="Proteomes" id="UP001500620">
    <property type="component" value="Unassembled WGS sequence"/>
</dbReference>
<feature type="DNA-binding region" description="H-T-H motif" evidence="4">
    <location>
        <begin position="48"/>
        <end position="67"/>
    </location>
</feature>
<evidence type="ECO:0000256" key="4">
    <source>
        <dbReference type="PROSITE-ProRule" id="PRU00335"/>
    </source>
</evidence>
<sequence>MRDQPDTAVPSAASVEGERPLRADARRNRQRVLEVAAAAFTTEGLGVSVHEIARRAGVGTGTVSRHFPTKEALFQAIVLDRIERCVTTARTLAETQDPGGAFFAYFAFMVNEGAADHALADALVGGGFDIEAAAARSEHDIMGALHQLLTAAQQAGSIRADVDTADVKALIAGCLARERHQADQAARQRMITIAHNGLRARP</sequence>
<dbReference type="PANTHER" id="PTHR30055">
    <property type="entry name" value="HTH-TYPE TRANSCRIPTIONAL REGULATOR RUTR"/>
    <property type="match status" value="1"/>
</dbReference>
<protein>
    <submittedName>
        <fullName evidence="7">TetR/AcrR family transcriptional regulator</fullName>
    </submittedName>
</protein>
<name>A0ABP8DUR6_9ACTN</name>
<dbReference type="InterPro" id="IPR001647">
    <property type="entry name" value="HTH_TetR"/>
</dbReference>
<dbReference type="PANTHER" id="PTHR30055:SF234">
    <property type="entry name" value="HTH-TYPE TRANSCRIPTIONAL REGULATOR BETI"/>
    <property type="match status" value="1"/>
</dbReference>
<dbReference type="Pfam" id="PF21597">
    <property type="entry name" value="TetR_C_43"/>
    <property type="match status" value="1"/>
</dbReference>
<dbReference type="InterPro" id="IPR009057">
    <property type="entry name" value="Homeodomain-like_sf"/>
</dbReference>
<evidence type="ECO:0000313" key="7">
    <source>
        <dbReference type="EMBL" id="GAA4263548.1"/>
    </source>
</evidence>
<dbReference type="PROSITE" id="PS50977">
    <property type="entry name" value="HTH_TETR_2"/>
    <property type="match status" value="1"/>
</dbReference>
<dbReference type="Pfam" id="PF00440">
    <property type="entry name" value="TetR_N"/>
    <property type="match status" value="1"/>
</dbReference>
<keyword evidence="3" id="KW-0804">Transcription</keyword>
<proteinExistence type="predicted"/>
<evidence type="ECO:0000256" key="5">
    <source>
        <dbReference type="SAM" id="MobiDB-lite"/>
    </source>
</evidence>
<dbReference type="InterPro" id="IPR050109">
    <property type="entry name" value="HTH-type_TetR-like_transc_reg"/>
</dbReference>
<evidence type="ECO:0000256" key="3">
    <source>
        <dbReference type="ARBA" id="ARBA00023163"/>
    </source>
</evidence>
<evidence type="ECO:0000256" key="2">
    <source>
        <dbReference type="ARBA" id="ARBA00023125"/>
    </source>
</evidence>
<keyword evidence="1" id="KW-0805">Transcription regulation</keyword>
<dbReference type="SUPFAM" id="SSF46689">
    <property type="entry name" value="Homeodomain-like"/>
    <property type="match status" value="1"/>
</dbReference>
<keyword evidence="8" id="KW-1185">Reference proteome</keyword>